<evidence type="ECO:0000256" key="7">
    <source>
        <dbReference type="SAM" id="MobiDB-lite"/>
    </source>
</evidence>
<gene>
    <name evidence="9" type="ORF">NKR23_g3694</name>
</gene>
<feature type="domain" description="PNPLA" evidence="8">
    <location>
        <begin position="230"/>
        <end position="427"/>
    </location>
</feature>
<dbReference type="AlphaFoldDB" id="A0AA38RXN1"/>
<dbReference type="CDD" id="cd07230">
    <property type="entry name" value="Pat_TGL4-5_like"/>
    <property type="match status" value="1"/>
</dbReference>
<feature type="compositionally biased region" description="Low complexity" evidence="7">
    <location>
        <begin position="831"/>
        <end position="840"/>
    </location>
</feature>
<dbReference type="Gene3D" id="3.40.1090.10">
    <property type="entry name" value="Cytosolic phospholipase A2 catalytic domain"/>
    <property type="match status" value="2"/>
</dbReference>
<dbReference type="InterPro" id="IPR050301">
    <property type="entry name" value="NTE"/>
</dbReference>
<feature type="compositionally biased region" description="Low complexity" evidence="7">
    <location>
        <begin position="16"/>
        <end position="30"/>
    </location>
</feature>
<dbReference type="PANTHER" id="PTHR14226:SF10">
    <property type="entry name" value="TRIACYLGLYCEROL LIPASE 4-RELATED"/>
    <property type="match status" value="1"/>
</dbReference>
<sequence length="910" mass="99981">MNDLLHILPSLGPRGGTSDSTSSSTDTPSSRLKKKRSNPPPTPNPISRLVRGANSFFWSLRDGLTDAEREDLRKLEERKQILALRMKDATDAAQWTAAARELDLLEGNDLWKLDSSSDVPDEYNPTLIASRTRELDDARISCDFRAMLHLVRTALSRDLGGMDNPELYRHSYLGTKDLIERYVDSAVKTIQALVENSGCHPRLMAEAGLEDKDLLEGMLLARQAFGRSALLLSGGGTFGMMHIGVLKGMFEAKLLPRLISGASAGSIVCAVLCTRTDEEIPKVLEQFPYGDLAVFEEEGNELGWLDHMKRLLTIGSWSDIRHLTRVMRELLGDMTFQEAYNRTRRICNICVSTASIYELPRLLNYVTAPNVMIWSAVAASCSVPLVFSAAPLLVKDPVTGEHLPWNPASQQWIDGSVDNDIPMSRLAEMFNVNHFIVSQVNPHIVPFLSRDERLCPAAQHSEAPTTLSISSQKDTTPDWLYTLTTLARDEALHRLQFMAELGLFPNLATKLRSVLSQKYSGDVTILPEIALHDLPRLLANPTTDFMLRACLAGERATWPKLSRMRDRLAIELAIDRAVHALRARVVFSRSQVDLRRLVVVPGVSAGPVLRAQAQAEAAMLQQQHHHHRGGAVGSRHRRGSGSSIQLLARQRKVLGLNNSWSDEESEREERELELSRRRGEPGLWLGERSAAAAGMAAGGSKPRLRRAAKSQTHVPSALHSLSSPMTPAAVKMGSYLTAGRLGALMDETPSRPPISPRIVVEPDSERDSSLTHTHTPLKGAAHDGAHHAYHHYHREQDQPATSSPQLDPSLLLLSPTTTSHPETSDRDQADDLLQLRSSSDVGESHTDESVSDPEPYEAEASSQPVGWMVRQRAERGGNAQVGRKRAATSPGPLSPPLAVGAADGGGGLWD</sequence>
<feature type="active site" description="Nucleophile" evidence="5">
    <location>
        <position position="263"/>
    </location>
</feature>
<feature type="compositionally biased region" description="Basic residues" evidence="7">
    <location>
        <begin position="623"/>
        <end position="639"/>
    </location>
</feature>
<evidence type="ECO:0000256" key="3">
    <source>
        <dbReference type="ARBA" id="ARBA00022963"/>
    </source>
</evidence>
<accession>A0AA38RXN1</accession>
<evidence type="ECO:0000313" key="10">
    <source>
        <dbReference type="Proteomes" id="UP001174694"/>
    </source>
</evidence>
<comment type="caution">
    <text evidence="5">Lacks conserved residue(s) required for the propagation of feature annotation.</text>
</comment>
<keyword evidence="6" id="KW-0175">Coiled coil</keyword>
<dbReference type="Pfam" id="PF11815">
    <property type="entry name" value="DUF3336"/>
    <property type="match status" value="1"/>
</dbReference>
<feature type="short sequence motif" description="GXSXG" evidence="5">
    <location>
        <begin position="261"/>
        <end position="265"/>
    </location>
</feature>
<comment type="function">
    <text evidence="1">Probable lipid hydrolase.</text>
</comment>
<dbReference type="PROSITE" id="PS51635">
    <property type="entry name" value="PNPLA"/>
    <property type="match status" value="1"/>
</dbReference>
<feature type="region of interest" description="Disordered" evidence="7">
    <location>
        <begin position="746"/>
        <end position="910"/>
    </location>
</feature>
<feature type="coiled-coil region" evidence="6">
    <location>
        <begin position="65"/>
        <end position="92"/>
    </location>
</feature>
<feature type="active site" description="Proton acceptor" evidence="5">
    <location>
        <position position="414"/>
    </location>
</feature>
<dbReference type="Pfam" id="PF01734">
    <property type="entry name" value="Patatin"/>
    <property type="match status" value="1"/>
</dbReference>
<dbReference type="GO" id="GO:0004806">
    <property type="term" value="F:triacylglycerol lipase activity"/>
    <property type="evidence" value="ECO:0007669"/>
    <property type="project" value="InterPro"/>
</dbReference>
<evidence type="ECO:0000256" key="2">
    <source>
        <dbReference type="ARBA" id="ARBA00022801"/>
    </source>
</evidence>
<keyword evidence="10" id="KW-1185">Reference proteome</keyword>
<feature type="region of interest" description="Disordered" evidence="7">
    <location>
        <begin position="8"/>
        <end position="48"/>
    </location>
</feature>
<evidence type="ECO:0000256" key="5">
    <source>
        <dbReference type="PROSITE-ProRule" id="PRU01161"/>
    </source>
</evidence>
<comment type="caution">
    <text evidence="9">The sequence shown here is derived from an EMBL/GenBank/DDBJ whole genome shotgun (WGS) entry which is preliminary data.</text>
</comment>
<dbReference type="InterPro" id="IPR021771">
    <property type="entry name" value="Triacylglycerol_lipase_N"/>
</dbReference>
<keyword evidence="2 5" id="KW-0378">Hydrolase</keyword>
<dbReference type="PANTHER" id="PTHR14226">
    <property type="entry name" value="NEUROPATHY TARGET ESTERASE/SWISS CHEESE D.MELANOGASTER"/>
    <property type="match status" value="1"/>
</dbReference>
<dbReference type="InterPro" id="IPR002641">
    <property type="entry name" value="PNPLA_dom"/>
</dbReference>
<proteinExistence type="predicted"/>
<feature type="short sequence motif" description="GXGXXG" evidence="5">
    <location>
        <begin position="234"/>
        <end position="239"/>
    </location>
</feature>
<evidence type="ECO:0000256" key="6">
    <source>
        <dbReference type="SAM" id="Coils"/>
    </source>
</evidence>
<dbReference type="InterPro" id="IPR016035">
    <property type="entry name" value="Acyl_Trfase/lysoPLipase"/>
</dbReference>
<reference evidence="9" key="1">
    <citation type="submission" date="2022-07" db="EMBL/GenBank/DDBJ databases">
        <title>Fungi with potential for degradation of polypropylene.</title>
        <authorList>
            <person name="Gostincar C."/>
        </authorList>
    </citation>
    <scope>NUCLEOTIDE SEQUENCE</scope>
    <source>
        <strain evidence="9">EXF-13308</strain>
    </source>
</reference>
<evidence type="ECO:0000256" key="4">
    <source>
        <dbReference type="ARBA" id="ARBA00023098"/>
    </source>
</evidence>
<feature type="compositionally biased region" description="Low complexity" evidence="7">
    <location>
        <begin position="801"/>
        <end position="821"/>
    </location>
</feature>
<protein>
    <submittedName>
        <fullName evidence="9">Patatin-like phospholipase domain-containing protein</fullName>
    </submittedName>
</protein>
<dbReference type="GO" id="GO:0016042">
    <property type="term" value="P:lipid catabolic process"/>
    <property type="evidence" value="ECO:0007669"/>
    <property type="project" value="UniProtKB-UniRule"/>
</dbReference>
<organism evidence="9 10">
    <name type="scientific">Pleurostoma richardsiae</name>
    <dbReference type="NCBI Taxonomy" id="41990"/>
    <lineage>
        <taxon>Eukaryota</taxon>
        <taxon>Fungi</taxon>
        <taxon>Dikarya</taxon>
        <taxon>Ascomycota</taxon>
        <taxon>Pezizomycotina</taxon>
        <taxon>Sordariomycetes</taxon>
        <taxon>Sordariomycetidae</taxon>
        <taxon>Calosphaeriales</taxon>
        <taxon>Pleurostomataceae</taxon>
        <taxon>Pleurostoma</taxon>
    </lineage>
</organism>
<feature type="region of interest" description="Disordered" evidence="7">
    <location>
        <begin position="616"/>
        <end position="642"/>
    </location>
</feature>
<keyword evidence="3 5" id="KW-0442">Lipid degradation</keyword>
<dbReference type="Proteomes" id="UP001174694">
    <property type="component" value="Unassembled WGS sequence"/>
</dbReference>
<dbReference type="SUPFAM" id="SSF52151">
    <property type="entry name" value="FabD/lysophospholipase-like"/>
    <property type="match status" value="1"/>
</dbReference>
<dbReference type="GO" id="GO:0006641">
    <property type="term" value="P:triglyceride metabolic process"/>
    <property type="evidence" value="ECO:0007669"/>
    <property type="project" value="UniProtKB-ARBA"/>
</dbReference>
<evidence type="ECO:0000313" key="9">
    <source>
        <dbReference type="EMBL" id="KAJ9150278.1"/>
    </source>
</evidence>
<name>A0AA38RXN1_9PEZI</name>
<dbReference type="EMBL" id="JANBVO010000008">
    <property type="protein sequence ID" value="KAJ9150278.1"/>
    <property type="molecule type" value="Genomic_DNA"/>
</dbReference>
<evidence type="ECO:0000256" key="1">
    <source>
        <dbReference type="ARBA" id="ARBA00002682"/>
    </source>
</evidence>
<evidence type="ECO:0000259" key="8">
    <source>
        <dbReference type="PROSITE" id="PS51635"/>
    </source>
</evidence>
<keyword evidence="4 5" id="KW-0443">Lipid metabolism</keyword>